<dbReference type="PANTHER" id="PTHR15739:SF4">
    <property type="entry name" value="F-BOX ONLY PROTEIN 41"/>
    <property type="match status" value="1"/>
</dbReference>
<feature type="non-terminal residue" evidence="1">
    <location>
        <position position="1"/>
    </location>
</feature>
<accession>A0ABD0N8A1</accession>
<evidence type="ECO:0000313" key="2">
    <source>
        <dbReference type="Proteomes" id="UP001529510"/>
    </source>
</evidence>
<dbReference type="EMBL" id="JAMKFB020000023">
    <property type="protein sequence ID" value="KAL0157466.1"/>
    <property type="molecule type" value="Genomic_DNA"/>
</dbReference>
<dbReference type="AlphaFoldDB" id="A0ABD0N8A1"/>
<evidence type="ECO:0000313" key="1">
    <source>
        <dbReference type="EMBL" id="KAL0157466.1"/>
    </source>
</evidence>
<protein>
    <submittedName>
        <fullName evidence="1">Uncharacterized protein</fullName>
    </submittedName>
</protein>
<comment type="caution">
    <text evidence="1">The sequence shown here is derived from an EMBL/GenBank/DDBJ whole genome shotgun (WGS) entry which is preliminary data.</text>
</comment>
<dbReference type="InterPro" id="IPR052283">
    <property type="entry name" value="GenomicStab_NeuMorph_Reg"/>
</dbReference>
<proteinExistence type="predicted"/>
<keyword evidence="2" id="KW-1185">Reference proteome</keyword>
<sequence>PAARSLQQPLLADDRPLLAEPVSGGSGRGRLRRAGIGLSGEARSDRRSANCVNLCELELDHMNELNQEGAAEICRDGLQQLHTLSFISTPVTAKAILHFR</sequence>
<dbReference type="PANTHER" id="PTHR15739">
    <property type="entry name" value="ZINC FINGER PROTEIN"/>
    <property type="match status" value="1"/>
</dbReference>
<dbReference type="Proteomes" id="UP001529510">
    <property type="component" value="Unassembled WGS sequence"/>
</dbReference>
<organism evidence="1 2">
    <name type="scientific">Cirrhinus mrigala</name>
    <name type="common">Mrigala</name>
    <dbReference type="NCBI Taxonomy" id="683832"/>
    <lineage>
        <taxon>Eukaryota</taxon>
        <taxon>Metazoa</taxon>
        <taxon>Chordata</taxon>
        <taxon>Craniata</taxon>
        <taxon>Vertebrata</taxon>
        <taxon>Euteleostomi</taxon>
        <taxon>Actinopterygii</taxon>
        <taxon>Neopterygii</taxon>
        <taxon>Teleostei</taxon>
        <taxon>Ostariophysi</taxon>
        <taxon>Cypriniformes</taxon>
        <taxon>Cyprinidae</taxon>
        <taxon>Labeoninae</taxon>
        <taxon>Labeonini</taxon>
        <taxon>Cirrhinus</taxon>
    </lineage>
</organism>
<gene>
    <name evidence="1" type="ORF">M9458_045542</name>
</gene>
<feature type="non-terminal residue" evidence="1">
    <location>
        <position position="100"/>
    </location>
</feature>
<name>A0ABD0N8A1_CIRMR</name>
<reference evidence="1 2" key="1">
    <citation type="submission" date="2024-05" db="EMBL/GenBank/DDBJ databases">
        <title>Genome sequencing and assembly of Indian major carp, Cirrhinus mrigala (Hamilton, 1822).</title>
        <authorList>
            <person name="Mohindra V."/>
            <person name="Chowdhury L.M."/>
            <person name="Lal K."/>
            <person name="Jena J.K."/>
        </authorList>
    </citation>
    <scope>NUCLEOTIDE SEQUENCE [LARGE SCALE GENOMIC DNA]</scope>
    <source>
        <strain evidence="1">CM1030</strain>
        <tissue evidence="1">Blood</tissue>
    </source>
</reference>